<feature type="transmembrane region" description="Helical" evidence="14">
    <location>
        <begin position="225"/>
        <end position="251"/>
    </location>
</feature>
<dbReference type="Gene3D" id="6.10.140.2220">
    <property type="match status" value="1"/>
</dbReference>
<dbReference type="Pfam" id="PF02537">
    <property type="entry name" value="CRCB"/>
    <property type="match status" value="1"/>
</dbReference>
<sequence>MALAAQNTAGLFASAKPCHDRPGENFHVIDNRANLSQVTAERPSRQTPPTSMEENHDGSTMSQKLTQLYTLSYLVFFAIMGTLARLGLTALTHYVDTPVLFTTLWANFGGSLVMGFLTEDRMLFRREWGTATYDRVLAQAKKQDEEEGGEGSGPSRPSVDLVAAKKAHLACKKTIPLYVGLTTGFCGSFTSFSALIRDVFLAMSNDLVTPGFGVTAESRNGGYSFMAMLAVVITTVVLSLGGLMFGAHCAIATERIIPSFPFPTTRKFMDPLFVLLGWGCWLGAVLMAVLPPHDKWRGQVVFALVFSPLGCLARFYLALYLNGKMATFPLGTFAANVIGTAVLGMTWDIAHVQSGGGIVGCQVLQGLTAEMSFPGVQPTQPICKAVTARGEACDGKPTISCPKCLLVSYCSDACRKLDWTTHRIVCNSRFYDDITLEDVVSVEPVETKRCRTAWASYAATDVIHFSKQTEGGEFDGQLNILLSGVFPLRHLIYSVVKIPGIAKPRLKFTLNPTTFFDFLRTFHGLRLLCFSRNRKPIINAEALIHLWYSARLPDNVYAHVQNNMDDLWKDLVPSLSSAAFPEHDPEERQTFVWEQRNVKLTGDLSTEQTDSLKQSLKAKESFSLADETLVRVADRQENTQPYRQAAARMTRSRALGLLRWRTDGLLLPYDHPRKDFNVPNPMFFRDGVAYPRGATAEPLSEWPMELLDFTSKGFPANNDVYGKMFYYLRDLLVQFQIVSQRLKLEIDLRCSWPLMLPLKLSVKPEDKFDRMEQGEMEKNKGTVNDVSEILAPTSTALDDYTPSVPKSGAATASIPKPQEVARRRIGLQIFLYDPRFFGFQLLEQDKTRDVRSIFESGFLGLTYMQKNKITRRWPNRLIHNQSCQPGLQKFNRYIGWADNKPERWLEWQLEEHADEEQFRYWFSLCMQMSAEQMRESMRQAVERSTTTASFSPADGDLDWIDKETTAPTSTNSTREKKSKGGKKGKTKGNKSRSK</sequence>
<evidence type="ECO:0000256" key="1">
    <source>
        <dbReference type="ARBA" id="ARBA00002598"/>
    </source>
</evidence>
<evidence type="ECO:0000313" key="16">
    <source>
        <dbReference type="EMBL" id="QPG95532.1"/>
    </source>
</evidence>
<keyword evidence="5" id="KW-0479">Metal-binding</keyword>
<evidence type="ECO:0000256" key="13">
    <source>
        <dbReference type="SAM" id="MobiDB-lite"/>
    </source>
</evidence>
<feature type="region of interest" description="Disordered" evidence="13">
    <location>
        <begin position="936"/>
        <end position="994"/>
    </location>
</feature>
<evidence type="ECO:0000256" key="3">
    <source>
        <dbReference type="ARBA" id="ARBA00022475"/>
    </source>
</evidence>
<keyword evidence="8 14" id="KW-1133">Transmembrane helix</keyword>
<evidence type="ECO:0000256" key="2">
    <source>
        <dbReference type="ARBA" id="ARBA00004651"/>
    </source>
</evidence>
<protein>
    <recommendedName>
        <fullName evidence="15">MYND-type domain-containing protein</fullName>
    </recommendedName>
</protein>
<evidence type="ECO:0000256" key="8">
    <source>
        <dbReference type="ARBA" id="ARBA00022989"/>
    </source>
</evidence>
<dbReference type="SUPFAM" id="SSF144232">
    <property type="entry name" value="HIT/MYND zinc finger-like"/>
    <property type="match status" value="1"/>
</dbReference>
<dbReference type="InterPro" id="IPR002893">
    <property type="entry name" value="Znf_MYND"/>
</dbReference>
<feature type="transmembrane region" description="Helical" evidence="14">
    <location>
        <begin position="296"/>
        <end position="316"/>
    </location>
</feature>
<evidence type="ECO:0000256" key="10">
    <source>
        <dbReference type="ARBA" id="ARBA00035120"/>
    </source>
</evidence>
<feature type="transmembrane region" description="Helical" evidence="14">
    <location>
        <begin position="272"/>
        <end position="290"/>
    </location>
</feature>
<keyword evidence="17" id="KW-1185">Reference proteome</keyword>
<dbReference type="PROSITE" id="PS50865">
    <property type="entry name" value="ZF_MYND_2"/>
    <property type="match status" value="1"/>
</dbReference>
<dbReference type="AlphaFoldDB" id="A0A7S9KN65"/>
<name>A0A7S9KN65_EPIFF</name>
<organism evidence="16 17">
    <name type="scientific">Epichloe festucae (strain Fl1)</name>
    <dbReference type="NCBI Taxonomy" id="877507"/>
    <lineage>
        <taxon>Eukaryota</taxon>
        <taxon>Fungi</taxon>
        <taxon>Dikarya</taxon>
        <taxon>Ascomycota</taxon>
        <taxon>Pezizomycotina</taxon>
        <taxon>Sordariomycetes</taxon>
        <taxon>Hypocreomycetidae</taxon>
        <taxon>Hypocreales</taxon>
        <taxon>Clavicipitaceae</taxon>
        <taxon>Epichloe</taxon>
    </lineage>
</organism>
<keyword evidence="6 12" id="KW-0863">Zinc-finger</keyword>
<dbReference type="Pfam" id="PF14737">
    <property type="entry name" value="DUF4470"/>
    <property type="match status" value="1"/>
</dbReference>
<evidence type="ECO:0000256" key="7">
    <source>
        <dbReference type="ARBA" id="ARBA00022833"/>
    </source>
</evidence>
<feature type="region of interest" description="Disordered" evidence="13">
    <location>
        <begin position="37"/>
        <end position="59"/>
    </location>
</feature>
<feature type="transmembrane region" description="Helical" evidence="14">
    <location>
        <begin position="175"/>
        <end position="196"/>
    </location>
</feature>
<dbReference type="InterPro" id="IPR003691">
    <property type="entry name" value="FluC"/>
</dbReference>
<comment type="similarity">
    <text evidence="10">Belongs to the fluoride channel Fluc/FEX (TC 1.A.43) family.</text>
</comment>
<dbReference type="GO" id="GO:0005886">
    <property type="term" value="C:plasma membrane"/>
    <property type="evidence" value="ECO:0007669"/>
    <property type="project" value="UniProtKB-SubCell"/>
</dbReference>
<dbReference type="PANTHER" id="PTHR28259">
    <property type="entry name" value="FLUORIDE EXPORT PROTEIN 1-RELATED"/>
    <property type="match status" value="1"/>
</dbReference>
<dbReference type="Proteomes" id="UP000594364">
    <property type="component" value="Chromosome 2"/>
</dbReference>
<reference evidence="16 17" key="1">
    <citation type="journal article" date="2018" name="PLoS Genet.">
        <title>Repeat elements organise 3D genome structure and mediate transcription in the filamentous fungus Epichloe festucae.</title>
        <authorList>
            <person name="Winter D.J."/>
            <person name="Ganley A.R.D."/>
            <person name="Young C.A."/>
            <person name="Liachko I."/>
            <person name="Schardl C.L."/>
            <person name="Dupont P.Y."/>
            <person name="Berry D."/>
            <person name="Ram A."/>
            <person name="Scott B."/>
            <person name="Cox M.P."/>
        </authorList>
    </citation>
    <scope>NUCLEOTIDE SEQUENCE [LARGE SCALE GENOMIC DNA]</scope>
    <source>
        <strain evidence="16 17">Fl1</strain>
    </source>
</reference>
<evidence type="ECO:0000256" key="12">
    <source>
        <dbReference type="PROSITE-ProRule" id="PRU00134"/>
    </source>
</evidence>
<comment type="function">
    <text evidence="1">Fluoride channel required for the rapid expulsion of cytoplasmic fluoride.</text>
</comment>
<keyword evidence="7" id="KW-0862">Zinc</keyword>
<gene>
    <name evidence="16" type="ORF">C2857_001078</name>
</gene>
<dbReference type="InterPro" id="IPR027974">
    <property type="entry name" value="DUF4470"/>
</dbReference>
<comment type="catalytic activity">
    <reaction evidence="11">
        <text>fluoride(in) = fluoride(out)</text>
        <dbReference type="Rhea" id="RHEA:76159"/>
        <dbReference type="ChEBI" id="CHEBI:17051"/>
    </reaction>
    <physiologicalReaction direction="left-to-right" evidence="11">
        <dbReference type="Rhea" id="RHEA:76160"/>
    </physiologicalReaction>
</comment>
<keyword evidence="3" id="KW-1003">Cell membrane</keyword>
<evidence type="ECO:0000256" key="6">
    <source>
        <dbReference type="ARBA" id="ARBA00022771"/>
    </source>
</evidence>
<comment type="subcellular location">
    <subcellularLocation>
        <location evidence="2">Cell membrane</location>
        <topology evidence="2">Multi-pass membrane protein</topology>
    </subcellularLocation>
</comment>
<evidence type="ECO:0000313" key="17">
    <source>
        <dbReference type="Proteomes" id="UP000594364"/>
    </source>
</evidence>
<feature type="domain" description="MYND-type" evidence="15">
    <location>
        <begin position="383"/>
        <end position="426"/>
    </location>
</feature>
<feature type="transmembrane region" description="Helical" evidence="14">
    <location>
        <begin position="99"/>
        <end position="117"/>
    </location>
</feature>
<dbReference type="EMBL" id="CP031386">
    <property type="protein sequence ID" value="QPG95532.1"/>
    <property type="molecule type" value="Genomic_DNA"/>
</dbReference>
<feature type="transmembrane region" description="Helical" evidence="14">
    <location>
        <begin position="328"/>
        <end position="347"/>
    </location>
</feature>
<feature type="transmembrane region" description="Helical" evidence="14">
    <location>
        <begin position="68"/>
        <end position="87"/>
    </location>
</feature>
<evidence type="ECO:0000256" key="14">
    <source>
        <dbReference type="SAM" id="Phobius"/>
    </source>
</evidence>
<accession>A0A7S9KN65</accession>
<proteinExistence type="inferred from homology"/>
<feature type="compositionally biased region" description="Basic residues" evidence="13">
    <location>
        <begin position="976"/>
        <end position="994"/>
    </location>
</feature>
<dbReference type="GO" id="GO:0008270">
    <property type="term" value="F:zinc ion binding"/>
    <property type="evidence" value="ECO:0007669"/>
    <property type="project" value="UniProtKB-KW"/>
</dbReference>
<evidence type="ECO:0000256" key="4">
    <source>
        <dbReference type="ARBA" id="ARBA00022692"/>
    </source>
</evidence>
<keyword evidence="9 14" id="KW-0472">Membrane</keyword>
<dbReference type="OrthoDB" id="5282002at2759"/>
<dbReference type="GO" id="GO:1903425">
    <property type="term" value="F:fluoride transmembrane transporter activity"/>
    <property type="evidence" value="ECO:0007669"/>
    <property type="project" value="TreeGrafter"/>
</dbReference>
<dbReference type="Pfam" id="PF01753">
    <property type="entry name" value="zf-MYND"/>
    <property type="match status" value="1"/>
</dbReference>
<evidence type="ECO:0000256" key="5">
    <source>
        <dbReference type="ARBA" id="ARBA00022723"/>
    </source>
</evidence>
<keyword evidence="4 14" id="KW-0812">Transmembrane</keyword>
<evidence type="ECO:0000256" key="11">
    <source>
        <dbReference type="ARBA" id="ARBA00035585"/>
    </source>
</evidence>
<evidence type="ECO:0000256" key="9">
    <source>
        <dbReference type="ARBA" id="ARBA00023136"/>
    </source>
</evidence>
<evidence type="ECO:0000259" key="15">
    <source>
        <dbReference type="PROSITE" id="PS50865"/>
    </source>
</evidence>
<dbReference type="PANTHER" id="PTHR28259:SF1">
    <property type="entry name" value="FLUORIDE EXPORT PROTEIN 1-RELATED"/>
    <property type="match status" value="1"/>
</dbReference>